<evidence type="ECO:0000313" key="7">
    <source>
        <dbReference type="Proteomes" id="UP000586722"/>
    </source>
</evidence>
<feature type="transmembrane region" description="Helical" evidence="5">
    <location>
        <begin position="231"/>
        <end position="251"/>
    </location>
</feature>
<reference evidence="7" key="1">
    <citation type="submission" date="2020-01" db="EMBL/GenBank/DDBJ databases">
        <authorList>
            <person name="Fang Y."/>
            <person name="Sun R."/>
            <person name="Nie L."/>
            <person name="He J."/>
            <person name="Hao L."/>
            <person name="Wang L."/>
            <person name="Su S."/>
            <person name="Lv E."/>
            <person name="Zhang Z."/>
            <person name="Xie R."/>
            <person name="Liu H."/>
        </authorList>
    </citation>
    <scope>NUCLEOTIDE SEQUENCE [LARGE SCALE GENOMIC DNA]</scope>
    <source>
        <strain evidence="7">XCT-53</strain>
    </source>
</reference>
<dbReference type="Proteomes" id="UP000586722">
    <property type="component" value="Unassembled WGS sequence"/>
</dbReference>
<feature type="transmembrane region" description="Helical" evidence="5">
    <location>
        <begin position="196"/>
        <end position="219"/>
    </location>
</feature>
<dbReference type="AlphaFoldDB" id="A0A7X5F1S1"/>
<organism evidence="6 7">
    <name type="scientific">Pannonibacter tanglangensis</name>
    <dbReference type="NCBI Taxonomy" id="2750084"/>
    <lineage>
        <taxon>Bacteria</taxon>
        <taxon>Pseudomonadati</taxon>
        <taxon>Pseudomonadota</taxon>
        <taxon>Alphaproteobacteria</taxon>
        <taxon>Hyphomicrobiales</taxon>
        <taxon>Stappiaceae</taxon>
        <taxon>Pannonibacter</taxon>
    </lineage>
</organism>
<feature type="transmembrane region" description="Helical" evidence="5">
    <location>
        <begin position="20"/>
        <end position="52"/>
    </location>
</feature>
<feature type="transmembrane region" description="Helical" evidence="5">
    <location>
        <begin position="102"/>
        <end position="120"/>
    </location>
</feature>
<evidence type="ECO:0000256" key="3">
    <source>
        <dbReference type="ARBA" id="ARBA00022989"/>
    </source>
</evidence>
<keyword evidence="5" id="KW-1003">Cell membrane</keyword>
<sequence>MLSDLLPGLAPDLFSVEILGLVVALLAAGAIAGLLAGLFGIGGGAVLVPVLYQFLVLLEVDESVRMHVAVATSLGIIVPTSVRSYLGHRARGAVDEALLKSWLVPLPLGVVLASLVAAHVSGDGLKGIFAGIALLVSLRMFFNRDSWRLGTDIPGFPIRPLCGVVIGFLATLMGIGGGVMNNTFMTLYGRPIHQAVATSAGVGALISVPGVLGMMWAGWNAPGLPAFSLGYVNLLGVLLIMPITTLTAPIGVRLAHAWPKRRLELGFGIFLLIVAIRFGLSLFE</sequence>
<comment type="similarity">
    <text evidence="5">Belongs to the 4-toluene sulfonate uptake permease (TSUP) (TC 2.A.102) family.</text>
</comment>
<comment type="caution">
    <text evidence="6">The sequence shown here is derived from an EMBL/GenBank/DDBJ whole genome shotgun (WGS) entry which is preliminary data.</text>
</comment>
<accession>A0A7X5F1S1</accession>
<keyword evidence="2 5" id="KW-0812">Transmembrane</keyword>
<evidence type="ECO:0000256" key="2">
    <source>
        <dbReference type="ARBA" id="ARBA00022692"/>
    </source>
</evidence>
<keyword evidence="7" id="KW-1185">Reference proteome</keyword>
<dbReference type="EMBL" id="JAABLQ010000001">
    <property type="protein sequence ID" value="NBN78118.1"/>
    <property type="molecule type" value="Genomic_DNA"/>
</dbReference>
<keyword evidence="4 5" id="KW-0472">Membrane</keyword>
<feature type="transmembrane region" description="Helical" evidence="5">
    <location>
        <begin position="64"/>
        <end position="82"/>
    </location>
</feature>
<evidence type="ECO:0000256" key="5">
    <source>
        <dbReference type="RuleBase" id="RU363041"/>
    </source>
</evidence>
<dbReference type="PANTHER" id="PTHR43483:SF3">
    <property type="entry name" value="MEMBRANE TRANSPORTER PROTEIN HI_0806-RELATED"/>
    <property type="match status" value="1"/>
</dbReference>
<dbReference type="RefSeq" id="WP_161708261.1">
    <property type="nucleotide sequence ID" value="NZ_JAABLQ010000001.1"/>
</dbReference>
<feature type="transmembrane region" description="Helical" evidence="5">
    <location>
        <begin position="263"/>
        <end position="283"/>
    </location>
</feature>
<comment type="subcellular location">
    <subcellularLocation>
        <location evidence="5">Cell membrane</location>
        <topology evidence="5">Multi-pass membrane protein</topology>
    </subcellularLocation>
    <subcellularLocation>
        <location evidence="1">Membrane</location>
        <topology evidence="1">Multi-pass membrane protein</topology>
    </subcellularLocation>
</comment>
<proteinExistence type="inferred from homology"/>
<dbReference type="GO" id="GO:0005886">
    <property type="term" value="C:plasma membrane"/>
    <property type="evidence" value="ECO:0007669"/>
    <property type="project" value="UniProtKB-SubCell"/>
</dbReference>
<evidence type="ECO:0000256" key="4">
    <source>
        <dbReference type="ARBA" id="ARBA00023136"/>
    </source>
</evidence>
<gene>
    <name evidence="6" type="ORF">GWI72_07555</name>
</gene>
<keyword evidence="3 5" id="KW-1133">Transmembrane helix</keyword>
<evidence type="ECO:0000256" key="1">
    <source>
        <dbReference type="ARBA" id="ARBA00004141"/>
    </source>
</evidence>
<dbReference type="PANTHER" id="PTHR43483">
    <property type="entry name" value="MEMBRANE TRANSPORTER PROTEIN HI_0806-RELATED"/>
    <property type="match status" value="1"/>
</dbReference>
<protein>
    <recommendedName>
        <fullName evidence="5">Probable membrane transporter protein</fullName>
    </recommendedName>
</protein>
<feature type="transmembrane region" description="Helical" evidence="5">
    <location>
        <begin position="163"/>
        <end position="184"/>
    </location>
</feature>
<dbReference type="InterPro" id="IPR002781">
    <property type="entry name" value="TM_pro_TauE-like"/>
</dbReference>
<name>A0A7X5F1S1_9HYPH</name>
<evidence type="ECO:0000313" key="6">
    <source>
        <dbReference type="EMBL" id="NBN78118.1"/>
    </source>
</evidence>
<dbReference type="Pfam" id="PF01925">
    <property type="entry name" value="TauE"/>
    <property type="match status" value="1"/>
</dbReference>